<keyword evidence="3" id="KW-0677">Repeat</keyword>
<dbReference type="EMBL" id="JAQQFN010000013">
    <property type="protein sequence ID" value="MFL9884982.1"/>
    <property type="molecule type" value="Genomic_DNA"/>
</dbReference>
<dbReference type="PANTHER" id="PTHR23416">
    <property type="entry name" value="SIALIC ACID SYNTHASE-RELATED"/>
    <property type="match status" value="1"/>
</dbReference>
<gene>
    <name evidence="5" type="ORF">PQR66_18210</name>
</gene>
<evidence type="ECO:0000313" key="6">
    <source>
        <dbReference type="Proteomes" id="UP001629249"/>
    </source>
</evidence>
<dbReference type="Pfam" id="PF00132">
    <property type="entry name" value="Hexapep"/>
    <property type="match status" value="1"/>
</dbReference>
<evidence type="ECO:0000313" key="5">
    <source>
        <dbReference type="EMBL" id="MFL9884982.1"/>
    </source>
</evidence>
<dbReference type="PANTHER" id="PTHR23416:SF23">
    <property type="entry name" value="ACETYLTRANSFERASE C18B11.09C-RELATED"/>
    <property type="match status" value="1"/>
</dbReference>
<dbReference type="GO" id="GO:0016746">
    <property type="term" value="F:acyltransferase activity"/>
    <property type="evidence" value="ECO:0007669"/>
    <property type="project" value="UniProtKB-KW"/>
</dbReference>
<evidence type="ECO:0000256" key="4">
    <source>
        <dbReference type="ARBA" id="ARBA00023315"/>
    </source>
</evidence>
<keyword evidence="4 5" id="KW-0012">Acyltransferase</keyword>
<sequence>MENPFDPGYWTEHELSTFGFAKVGSNVRVAKNCTIIGLANISFGDNVRVDGSTVMSASTGHIRIGSYVHIGGMSFLAGGGGIELADFSGLSQGVRIYSASDDYSGNALTNPTVPKHLLNVKVAQVSLGRHVVVGSGSVILPGCSIGEGSSVGALSLVTKSLSPWGIYFGAPAKRLRERSQQLLQLEMRLDSST</sequence>
<proteinExistence type="inferred from homology"/>
<dbReference type="Gene3D" id="2.160.10.10">
    <property type="entry name" value="Hexapeptide repeat proteins"/>
    <property type="match status" value="1"/>
</dbReference>
<dbReference type="Proteomes" id="UP001629249">
    <property type="component" value="Unassembled WGS sequence"/>
</dbReference>
<keyword evidence="6" id="KW-1185">Reference proteome</keyword>
<dbReference type="PROSITE" id="PS00101">
    <property type="entry name" value="HEXAPEP_TRANSFERASES"/>
    <property type="match status" value="1"/>
</dbReference>
<organism evidence="5 6">
    <name type="scientific">Paraburkholderia agricolaris</name>
    <dbReference type="NCBI Taxonomy" id="2152888"/>
    <lineage>
        <taxon>Bacteria</taxon>
        <taxon>Pseudomonadati</taxon>
        <taxon>Pseudomonadota</taxon>
        <taxon>Betaproteobacteria</taxon>
        <taxon>Burkholderiales</taxon>
        <taxon>Burkholderiaceae</taxon>
        <taxon>Paraburkholderia</taxon>
    </lineage>
</organism>
<comment type="similarity">
    <text evidence="1">Belongs to the transferase hexapeptide repeat family.</text>
</comment>
<dbReference type="InterPro" id="IPR001451">
    <property type="entry name" value="Hexapep"/>
</dbReference>
<dbReference type="InterPro" id="IPR051159">
    <property type="entry name" value="Hexapeptide_acetyltransf"/>
</dbReference>
<evidence type="ECO:0000256" key="1">
    <source>
        <dbReference type="ARBA" id="ARBA00007274"/>
    </source>
</evidence>
<reference evidence="5 6" key="1">
    <citation type="journal article" date="2024" name="Chem. Sci.">
        <title>Discovery of megapolipeptins by genome mining of a Burkholderiales bacteria collection.</title>
        <authorList>
            <person name="Paulo B.S."/>
            <person name="Recchia M.J.J."/>
            <person name="Lee S."/>
            <person name="Fergusson C.H."/>
            <person name="Romanowski S.B."/>
            <person name="Hernandez A."/>
            <person name="Krull N."/>
            <person name="Liu D.Y."/>
            <person name="Cavanagh H."/>
            <person name="Bos A."/>
            <person name="Gray C.A."/>
            <person name="Murphy B.T."/>
            <person name="Linington R.G."/>
            <person name="Eustaquio A.S."/>
        </authorList>
    </citation>
    <scope>NUCLEOTIDE SEQUENCE [LARGE SCALE GENOMIC DNA]</scope>
    <source>
        <strain evidence="5 6">RL16-012-BIC-B</strain>
    </source>
</reference>
<name>A0ABW8ZPJ9_9BURK</name>
<dbReference type="CDD" id="cd04647">
    <property type="entry name" value="LbH_MAT_like"/>
    <property type="match status" value="1"/>
</dbReference>
<accession>A0ABW8ZPJ9</accession>
<dbReference type="SUPFAM" id="SSF51161">
    <property type="entry name" value="Trimeric LpxA-like enzymes"/>
    <property type="match status" value="1"/>
</dbReference>
<evidence type="ECO:0000256" key="3">
    <source>
        <dbReference type="ARBA" id="ARBA00022737"/>
    </source>
</evidence>
<comment type="caution">
    <text evidence="5">The sequence shown here is derived from an EMBL/GenBank/DDBJ whole genome shotgun (WGS) entry which is preliminary data.</text>
</comment>
<dbReference type="InterPro" id="IPR011004">
    <property type="entry name" value="Trimer_LpxA-like_sf"/>
</dbReference>
<evidence type="ECO:0000256" key="2">
    <source>
        <dbReference type="ARBA" id="ARBA00022679"/>
    </source>
</evidence>
<protein>
    <submittedName>
        <fullName evidence="5">Acyltransferase</fullName>
    </submittedName>
</protein>
<dbReference type="RefSeq" id="WP_408330753.1">
    <property type="nucleotide sequence ID" value="NZ_JAQQFH010000016.1"/>
</dbReference>
<dbReference type="InterPro" id="IPR018357">
    <property type="entry name" value="Hexapep_transf_CS"/>
</dbReference>
<keyword evidence="2" id="KW-0808">Transferase</keyword>